<proteinExistence type="predicted"/>
<sequence length="557" mass="57474">MLRQHPLLFFISMLFFATLACNAFSGDVEPALSVPPPLVTIEDGTAVPNETPIANLAATATLPNGSSGNETAVANGTPFINILVDLNIRSGPGVVYDRLGFFLKGSTAQVVGQDPASGWWLVTCPGEIAGAQCWVSGGAQYTSGSNTGSVPVAAVPPTPTPEPTATLATKPDAGTAVIVSLESFIVYSDTDGLWLLPLDGTQSPPAAGAAVQIAAVPNIQNLLISPDGQQVAFVAGESDSNRLTVASISGGSQILVESTSLPNSAGDGFAVLIGQIAWLPDSQTIAFNTRATSLEAPGIAPQADLRLVTLGGSLTEPFANGTAGHTFALSPDGTRLIFGNPEGVTRVNMDGSNEEEVINFPFVNTASSYAWVPTAQWLPSGSQAYVAIADDDPWAEDAEATLYQIPVSGPAEAIGSILGNTLFSPPIWTRSGEKLGYVQVIVNGDNVQTVVVADGDSSNLVPAASANQLTFAGWNPSDTHFLYAGQNYLGVGQVGQPTVEVLVSGGVGSLAWLNDGAFVTAVGSIGNWTIQTGDLAGNMRDVGETAVDFVQFDLWTP</sequence>
<dbReference type="InterPro" id="IPR011042">
    <property type="entry name" value="6-blade_b-propeller_TolB-like"/>
</dbReference>
<protein>
    <recommendedName>
        <fullName evidence="2">SH3b domain-containing protein</fullName>
    </recommendedName>
</protein>
<gene>
    <name evidence="1" type="ORF">MNBD_CHLOROFLEXI01-429</name>
</gene>
<dbReference type="SUPFAM" id="SSF82171">
    <property type="entry name" value="DPP6 N-terminal domain-like"/>
    <property type="match status" value="1"/>
</dbReference>
<reference evidence="1" key="1">
    <citation type="submission" date="2018-06" db="EMBL/GenBank/DDBJ databases">
        <authorList>
            <person name="Zhirakovskaya E."/>
        </authorList>
    </citation>
    <scope>NUCLEOTIDE SEQUENCE</scope>
</reference>
<dbReference type="PROSITE" id="PS51257">
    <property type="entry name" value="PROKAR_LIPOPROTEIN"/>
    <property type="match status" value="1"/>
</dbReference>
<evidence type="ECO:0008006" key="2">
    <source>
        <dbReference type="Google" id="ProtNLM"/>
    </source>
</evidence>
<dbReference type="Gene3D" id="2.120.10.30">
    <property type="entry name" value="TolB, C-terminal domain"/>
    <property type="match status" value="1"/>
</dbReference>
<organism evidence="1">
    <name type="scientific">hydrothermal vent metagenome</name>
    <dbReference type="NCBI Taxonomy" id="652676"/>
    <lineage>
        <taxon>unclassified sequences</taxon>
        <taxon>metagenomes</taxon>
        <taxon>ecological metagenomes</taxon>
    </lineage>
</organism>
<accession>A0A3B0VQZ7</accession>
<dbReference type="AlphaFoldDB" id="A0A3B0VQZ7"/>
<dbReference type="EMBL" id="UOEU01000542">
    <property type="protein sequence ID" value="VAW34656.1"/>
    <property type="molecule type" value="Genomic_DNA"/>
</dbReference>
<name>A0A3B0VQZ7_9ZZZZ</name>
<dbReference type="Gene3D" id="2.30.30.40">
    <property type="entry name" value="SH3 Domains"/>
    <property type="match status" value="1"/>
</dbReference>
<evidence type="ECO:0000313" key="1">
    <source>
        <dbReference type="EMBL" id="VAW34656.1"/>
    </source>
</evidence>